<keyword evidence="1" id="KW-0472">Membrane</keyword>
<comment type="caution">
    <text evidence="2">The sequence shown here is derived from an EMBL/GenBank/DDBJ whole genome shotgun (WGS) entry which is preliminary data.</text>
</comment>
<name>A0A926HNM1_9FIRM</name>
<dbReference type="AlphaFoldDB" id="A0A926HNM1"/>
<sequence length="233" mass="25988">MDIVRRKAKDVARELGAATTESVKNYLEKNRFKVYIFDQNDCCEFLELYPAAKNYIRWREAFSLRMGWDVIICVNKDHLADLRHLLLHELGHILLGHDIESLMDQDETDAERFTMLVFKYCQAKSLTPIRHWPAAAAIAGACVVFCIAWVLYGTISAAPATGASRSAGIQAENGQPGDLTAAEVLITATGDKYHLPDCQYVKDRASVTTVSLTEALRLGKEPCKVCRPPEVAE</sequence>
<evidence type="ECO:0000256" key="1">
    <source>
        <dbReference type="SAM" id="Phobius"/>
    </source>
</evidence>
<dbReference type="EMBL" id="JACRSO010000004">
    <property type="protein sequence ID" value="MBC8529805.1"/>
    <property type="molecule type" value="Genomic_DNA"/>
</dbReference>
<keyword evidence="1" id="KW-0812">Transmembrane</keyword>
<protein>
    <recommendedName>
        <fullName evidence="4">IrrE N-terminal-like domain-containing protein</fullName>
    </recommendedName>
</protein>
<dbReference type="Proteomes" id="UP000654279">
    <property type="component" value="Unassembled WGS sequence"/>
</dbReference>
<reference evidence="2" key="1">
    <citation type="submission" date="2020-08" db="EMBL/GenBank/DDBJ databases">
        <title>Genome public.</title>
        <authorList>
            <person name="Liu C."/>
            <person name="Sun Q."/>
        </authorList>
    </citation>
    <scope>NUCLEOTIDE SEQUENCE</scope>
    <source>
        <strain evidence="2">NSJ-44</strain>
    </source>
</reference>
<evidence type="ECO:0000313" key="3">
    <source>
        <dbReference type="Proteomes" id="UP000654279"/>
    </source>
</evidence>
<gene>
    <name evidence="2" type="ORF">H8699_10240</name>
</gene>
<evidence type="ECO:0008006" key="4">
    <source>
        <dbReference type="Google" id="ProtNLM"/>
    </source>
</evidence>
<keyword evidence="3" id="KW-1185">Reference proteome</keyword>
<keyword evidence="1" id="KW-1133">Transmembrane helix</keyword>
<proteinExistence type="predicted"/>
<feature type="transmembrane region" description="Helical" evidence="1">
    <location>
        <begin position="132"/>
        <end position="152"/>
    </location>
</feature>
<dbReference type="RefSeq" id="WP_249285616.1">
    <property type="nucleotide sequence ID" value="NZ_JACRSO010000004.1"/>
</dbReference>
<dbReference type="InterPro" id="IPR035451">
    <property type="entry name" value="Ada-like_dom_sf"/>
</dbReference>
<organism evidence="2 3">
    <name type="scientific">Luoshenia tenuis</name>
    <dbReference type="NCBI Taxonomy" id="2763654"/>
    <lineage>
        <taxon>Bacteria</taxon>
        <taxon>Bacillati</taxon>
        <taxon>Bacillota</taxon>
        <taxon>Clostridia</taxon>
        <taxon>Christensenellales</taxon>
        <taxon>Christensenellaceae</taxon>
        <taxon>Luoshenia</taxon>
    </lineage>
</organism>
<evidence type="ECO:0000313" key="2">
    <source>
        <dbReference type="EMBL" id="MBC8529805.1"/>
    </source>
</evidence>
<dbReference type="SUPFAM" id="SSF57884">
    <property type="entry name" value="Ada DNA repair protein, N-terminal domain (N-Ada 10)"/>
    <property type="match status" value="1"/>
</dbReference>
<accession>A0A926HNM1</accession>